<dbReference type="FunCoup" id="A0A286UT96">
    <property type="interactions" value="453"/>
</dbReference>
<keyword evidence="2" id="KW-0175">Coiled coil</keyword>
<evidence type="ECO:0000313" key="5">
    <source>
        <dbReference type="Proteomes" id="UP000217199"/>
    </source>
</evidence>
<organism evidence="4 5">
    <name type="scientific">Pyrrhoderma noxium</name>
    <dbReference type="NCBI Taxonomy" id="2282107"/>
    <lineage>
        <taxon>Eukaryota</taxon>
        <taxon>Fungi</taxon>
        <taxon>Dikarya</taxon>
        <taxon>Basidiomycota</taxon>
        <taxon>Agaricomycotina</taxon>
        <taxon>Agaricomycetes</taxon>
        <taxon>Hymenochaetales</taxon>
        <taxon>Hymenochaetaceae</taxon>
        <taxon>Pyrrhoderma</taxon>
    </lineage>
</organism>
<dbReference type="InterPro" id="IPR042277">
    <property type="entry name" value="IST1-like"/>
</dbReference>
<accession>A0A286UT96</accession>
<dbReference type="OrthoDB" id="29853at2759"/>
<keyword evidence="5" id="KW-1185">Reference proteome</keyword>
<reference evidence="4 5" key="1">
    <citation type="journal article" date="2017" name="Mol. Ecol.">
        <title>Comparative and population genomic landscape of Phellinus noxius: A hypervariable fungus causing root rot in trees.</title>
        <authorList>
            <person name="Chung C.L."/>
            <person name="Lee T.J."/>
            <person name="Akiba M."/>
            <person name="Lee H.H."/>
            <person name="Kuo T.H."/>
            <person name="Liu D."/>
            <person name="Ke H.M."/>
            <person name="Yokoi T."/>
            <person name="Roa M.B."/>
            <person name="Lu M.J."/>
            <person name="Chang Y.Y."/>
            <person name="Ann P.J."/>
            <person name="Tsai J.N."/>
            <person name="Chen C.Y."/>
            <person name="Tzean S.S."/>
            <person name="Ota Y."/>
            <person name="Hattori T."/>
            <person name="Sahashi N."/>
            <person name="Liou R.F."/>
            <person name="Kikuchi T."/>
            <person name="Tsai I.J."/>
        </authorList>
    </citation>
    <scope>NUCLEOTIDE SEQUENCE [LARGE SCALE GENOMIC DNA]</scope>
    <source>
        <strain evidence="4 5">FFPRI411160</strain>
    </source>
</reference>
<dbReference type="Proteomes" id="UP000217199">
    <property type="component" value="Unassembled WGS sequence"/>
</dbReference>
<evidence type="ECO:0008006" key="6">
    <source>
        <dbReference type="Google" id="ProtNLM"/>
    </source>
</evidence>
<name>A0A286UT96_9AGAM</name>
<feature type="compositionally biased region" description="Basic and acidic residues" evidence="3">
    <location>
        <begin position="212"/>
        <end position="221"/>
    </location>
</feature>
<dbReference type="STRING" id="2282107.A0A286UT96"/>
<feature type="region of interest" description="Disordered" evidence="3">
    <location>
        <begin position="177"/>
        <end position="262"/>
    </location>
</feature>
<evidence type="ECO:0000256" key="2">
    <source>
        <dbReference type="SAM" id="Coils"/>
    </source>
</evidence>
<dbReference type="GO" id="GO:0015031">
    <property type="term" value="P:protein transport"/>
    <property type="evidence" value="ECO:0007669"/>
    <property type="project" value="InterPro"/>
</dbReference>
<dbReference type="InterPro" id="IPR005061">
    <property type="entry name" value="Ist1"/>
</dbReference>
<dbReference type="EMBL" id="NBII01000002">
    <property type="protein sequence ID" value="PAV22685.1"/>
    <property type="molecule type" value="Genomic_DNA"/>
</dbReference>
<dbReference type="PANTHER" id="PTHR12161">
    <property type="entry name" value="IST1 FAMILY MEMBER"/>
    <property type="match status" value="1"/>
</dbReference>
<dbReference type="InParanoid" id="A0A286UT96"/>
<dbReference type="Gene3D" id="1.20.1260.60">
    <property type="entry name" value="Vacuolar protein sorting-associated protein Ist1"/>
    <property type="match status" value="1"/>
</dbReference>
<proteinExistence type="inferred from homology"/>
<comment type="similarity">
    <text evidence="1">Belongs to the IST1 family.</text>
</comment>
<feature type="coiled-coil region" evidence="2">
    <location>
        <begin position="10"/>
        <end position="44"/>
    </location>
</feature>
<protein>
    <recommendedName>
        <fullName evidence="6">DUF292-domain-containing protein</fullName>
    </recommendedName>
</protein>
<dbReference type="AlphaFoldDB" id="A0A286UT96"/>
<feature type="compositionally biased region" description="Low complexity" evidence="3">
    <location>
        <begin position="233"/>
        <end position="254"/>
    </location>
</feature>
<evidence type="ECO:0000256" key="1">
    <source>
        <dbReference type="ARBA" id="ARBA00005536"/>
    </source>
</evidence>
<evidence type="ECO:0000313" key="4">
    <source>
        <dbReference type="EMBL" id="PAV22685.1"/>
    </source>
</evidence>
<evidence type="ECO:0000256" key="3">
    <source>
        <dbReference type="SAM" id="MobiDB-lite"/>
    </source>
</evidence>
<sequence>MPPWNSTKTKVQLRIAVQRLRNLQEKKEAQAKVARRDIAMLLEQRKVEKARVKVETIINDDIHIELLELLELYCELLIARFGLVDQNSREPDPGVSEGICCIIYAAPHTELKELHILRDMLMHKYGRDFSIGVMENRDNCVSERVLKKLTFATPSQELVDGYLEEIAKGYGINWSLGPKNDDSSVGGGGDGGQKEQESIGDSSDPPSYVADKIAEDTKMPKLPDIPPTEDTKPAVSKTAPTTTSSTTVKGPVSSAAPANKDVEDEFAELARRFEALKRK</sequence>
<dbReference type="PANTHER" id="PTHR12161:SF5">
    <property type="entry name" value="IST1 HOMOLOG"/>
    <property type="match status" value="1"/>
</dbReference>
<dbReference type="Pfam" id="PF03398">
    <property type="entry name" value="Ist1"/>
    <property type="match status" value="1"/>
</dbReference>
<dbReference type="FunFam" id="1.20.1260.60:FF:000002">
    <property type="entry name" value="Vacuolar protein sorting-associated protein IST1"/>
    <property type="match status" value="1"/>
</dbReference>
<gene>
    <name evidence="4" type="ORF">PNOK_0264200</name>
</gene>
<comment type="caution">
    <text evidence="4">The sequence shown here is derived from an EMBL/GenBank/DDBJ whole genome shotgun (WGS) entry which is preliminary data.</text>
</comment>